<accession>A0ABX7Y821</accession>
<gene>
    <name evidence="1" type="ORF">J5A65_06565</name>
</gene>
<organism evidence="1 2">
    <name type="scientific">Arachnia rubra</name>
    <dbReference type="NCBI Taxonomy" id="1547448"/>
    <lineage>
        <taxon>Bacteria</taxon>
        <taxon>Bacillati</taxon>
        <taxon>Actinomycetota</taxon>
        <taxon>Actinomycetes</taxon>
        <taxon>Propionibacteriales</taxon>
        <taxon>Propionibacteriaceae</taxon>
        <taxon>Arachnia</taxon>
    </lineage>
</organism>
<name>A0ABX7Y821_9ACTN</name>
<dbReference type="Proteomes" id="UP000678513">
    <property type="component" value="Chromosome"/>
</dbReference>
<evidence type="ECO:0000313" key="1">
    <source>
        <dbReference type="EMBL" id="QUC09367.1"/>
    </source>
</evidence>
<keyword evidence="2" id="KW-1185">Reference proteome</keyword>
<sequence length="123" mass="12998">MAKREGSWWVLAIDSLGIAGQVRHLDEGESVGRDLIAAFLDVPGEQVSVELEVILPEEAATALAEATREEEIARTAFAAAVAKRRSALAALRRAGMSQSEVARALGLTPQGLSQFVKEDGAGL</sequence>
<reference evidence="1 2" key="1">
    <citation type="submission" date="2021-03" db="EMBL/GenBank/DDBJ databases">
        <title>Human Oral Microbial Genomes.</title>
        <authorList>
            <person name="Johnston C.D."/>
            <person name="Chen T."/>
            <person name="Dewhirst F.E."/>
        </authorList>
    </citation>
    <scope>NUCLEOTIDE SEQUENCE [LARGE SCALE GENOMIC DNA]</scope>
    <source>
        <strain evidence="1 2">DSMZ 100122</strain>
    </source>
</reference>
<protein>
    <recommendedName>
        <fullName evidence="3">HTH cro/C1-type domain-containing protein</fullName>
    </recommendedName>
</protein>
<evidence type="ECO:0008006" key="3">
    <source>
        <dbReference type="Google" id="ProtNLM"/>
    </source>
</evidence>
<proteinExistence type="predicted"/>
<dbReference type="RefSeq" id="WP_212326831.1">
    <property type="nucleotide sequence ID" value="NZ_CP072384.1"/>
</dbReference>
<evidence type="ECO:0000313" key="2">
    <source>
        <dbReference type="Proteomes" id="UP000678513"/>
    </source>
</evidence>
<dbReference type="EMBL" id="CP072384">
    <property type="protein sequence ID" value="QUC09367.1"/>
    <property type="molecule type" value="Genomic_DNA"/>
</dbReference>